<dbReference type="PANTHER" id="PTHR30081">
    <property type="entry name" value="PROTEIN-EXPORT MEMBRANE PROTEIN SEC"/>
    <property type="match status" value="1"/>
</dbReference>
<dbReference type="EMBL" id="ACJX03000001">
    <property type="protein sequence ID" value="KRT35776.1"/>
    <property type="molecule type" value="Genomic_DNA"/>
</dbReference>
<dbReference type="GO" id="GO:0015450">
    <property type="term" value="F:protein-transporting ATPase activity"/>
    <property type="evidence" value="ECO:0007669"/>
    <property type="project" value="InterPro"/>
</dbReference>
<dbReference type="SUPFAM" id="SSF82866">
    <property type="entry name" value="Multidrug efflux transporter AcrB transmembrane domain"/>
    <property type="match status" value="1"/>
</dbReference>
<dbReference type="InterPro" id="IPR048634">
    <property type="entry name" value="SecD_SecF_C"/>
</dbReference>
<feature type="domain" description="Protein export membrane protein SecD/SecF C-terminal" evidence="10">
    <location>
        <begin position="292"/>
        <end position="461"/>
    </location>
</feature>
<evidence type="ECO:0000256" key="2">
    <source>
        <dbReference type="ARBA" id="ARBA00022448"/>
    </source>
</evidence>
<feature type="transmembrane region" description="Helical" evidence="9">
    <location>
        <begin position="336"/>
        <end position="356"/>
    </location>
</feature>
<evidence type="ECO:0000259" key="10">
    <source>
        <dbReference type="Pfam" id="PF02355"/>
    </source>
</evidence>
<feature type="transmembrane region" description="Helical" evidence="9">
    <location>
        <begin position="312"/>
        <end position="331"/>
    </location>
</feature>
<organism evidence="13 14">
    <name type="scientific">Acetomicrobium hydrogeniformans ATCC BAA-1850</name>
    <dbReference type="NCBI Taxonomy" id="592015"/>
    <lineage>
        <taxon>Bacteria</taxon>
        <taxon>Thermotogati</taxon>
        <taxon>Synergistota</taxon>
        <taxon>Synergistia</taxon>
        <taxon>Synergistales</taxon>
        <taxon>Acetomicrobiaceae</taxon>
        <taxon>Acetomicrobium</taxon>
    </lineage>
</organism>
<keyword evidence="2 9" id="KW-0813">Transport</keyword>
<feature type="domain" description="SecDF P1 head subdomain" evidence="12">
    <location>
        <begin position="186"/>
        <end position="290"/>
    </location>
</feature>
<protein>
    <recommendedName>
        <fullName evidence="9">Protein translocase subunit SecD</fullName>
    </recommendedName>
</protein>
<dbReference type="GO" id="GO:0005886">
    <property type="term" value="C:plasma membrane"/>
    <property type="evidence" value="ECO:0007669"/>
    <property type="project" value="UniProtKB-SubCell"/>
</dbReference>
<comment type="similarity">
    <text evidence="9">Belongs to the SecD/SecF family. SecD subfamily.</text>
</comment>
<dbReference type="Pfam" id="PF22599">
    <property type="entry name" value="SecDF_P1_head"/>
    <property type="match status" value="1"/>
</dbReference>
<feature type="transmembrane region" description="Helical" evidence="9">
    <location>
        <begin position="407"/>
        <end position="429"/>
    </location>
</feature>
<keyword evidence="5 9" id="KW-0653">Protein transport</keyword>
<dbReference type="STRING" id="592015.HMPREF1705_03025"/>
<keyword evidence="4 9" id="KW-0812">Transmembrane</keyword>
<dbReference type="FunFam" id="1.20.1640.10:FF:000004">
    <property type="entry name" value="Protein translocase subunit SecD"/>
    <property type="match status" value="1"/>
</dbReference>
<dbReference type="AlphaFoldDB" id="A0A0T5XBN8"/>
<evidence type="ECO:0000256" key="1">
    <source>
        <dbReference type="ARBA" id="ARBA00004651"/>
    </source>
</evidence>
<dbReference type="Pfam" id="PF07549">
    <property type="entry name" value="Sec_GG"/>
    <property type="match status" value="1"/>
</dbReference>
<evidence type="ECO:0000256" key="6">
    <source>
        <dbReference type="ARBA" id="ARBA00022989"/>
    </source>
</evidence>
<dbReference type="InterPro" id="IPR005791">
    <property type="entry name" value="SecD"/>
</dbReference>
<evidence type="ECO:0000256" key="7">
    <source>
        <dbReference type="ARBA" id="ARBA00023010"/>
    </source>
</evidence>
<comment type="function">
    <text evidence="9">Part of the Sec protein translocase complex. Interacts with the SecYEG preprotein conducting channel. SecDF uses the proton motive force (PMF) to complete protein translocation after the ATP-dependent function of SecA.</text>
</comment>
<dbReference type="InterPro" id="IPR022813">
    <property type="entry name" value="SecD/SecF_arch_bac"/>
</dbReference>
<evidence type="ECO:0000256" key="8">
    <source>
        <dbReference type="ARBA" id="ARBA00023136"/>
    </source>
</evidence>
<keyword evidence="7 9" id="KW-0811">Translocation</keyword>
<evidence type="ECO:0000259" key="11">
    <source>
        <dbReference type="Pfam" id="PF21760"/>
    </source>
</evidence>
<dbReference type="GO" id="GO:0043952">
    <property type="term" value="P:protein transport by the Sec complex"/>
    <property type="evidence" value="ECO:0007669"/>
    <property type="project" value="UniProtKB-UniRule"/>
</dbReference>
<comment type="subunit">
    <text evidence="9">Forms a complex with SecF. Part of the essential Sec protein translocation apparatus which comprises SecA, SecYEG and auxiliary proteins SecDF. Other proteins may also be involved.</text>
</comment>
<evidence type="ECO:0000256" key="5">
    <source>
        <dbReference type="ARBA" id="ARBA00022927"/>
    </source>
</evidence>
<evidence type="ECO:0000313" key="13">
    <source>
        <dbReference type="EMBL" id="KRT35776.1"/>
    </source>
</evidence>
<keyword evidence="6 9" id="KW-1133">Transmembrane helix</keyword>
<dbReference type="Pfam" id="PF02355">
    <property type="entry name" value="SecD_SecF_C"/>
    <property type="match status" value="1"/>
</dbReference>
<dbReference type="eggNOG" id="COG0342">
    <property type="taxonomic scope" value="Bacteria"/>
</dbReference>
<dbReference type="InterPro" id="IPR022646">
    <property type="entry name" value="SecD/SecF_CS"/>
</dbReference>
<dbReference type="InterPro" id="IPR048631">
    <property type="entry name" value="SecD_1st"/>
</dbReference>
<feature type="transmembrane region" description="Helical" evidence="9">
    <location>
        <begin position="362"/>
        <end position="386"/>
    </location>
</feature>
<proteinExistence type="inferred from homology"/>
<feature type="domain" description="Protein translocase subunit SecDF P1" evidence="11">
    <location>
        <begin position="70"/>
        <end position="127"/>
    </location>
</feature>
<evidence type="ECO:0000256" key="9">
    <source>
        <dbReference type="HAMAP-Rule" id="MF_01463"/>
    </source>
</evidence>
<evidence type="ECO:0000259" key="12">
    <source>
        <dbReference type="Pfam" id="PF22599"/>
    </source>
</evidence>
<sequence length="478" mass="52366">MLLFHLGGRNQLPRHERWKIILILVILIASVLAIYPPDEKIKLGLDLKGGVHILLQAKGTPDNPITGDSIERLIAVMRNRIDQYGVAEPVIQREGGDRVVVELPGLDDPEAAIELIGKTAMLEFRPVVDVTPAIPREPERQNYDTDEEYQSALKRWQEYRDQSLSLEEKLRVRSQSDPSFTVARGEDGRIYLLGPAEVTGKHLTDARVAFDNLGRPVVTLKFNKEGTNLFDELSSENIGKQVAILLDGVVISAPVVQERISAGEAQISGRFTTDEAQRLAIMLRAGALPVTVEILETRSIGPTLGADSIRSGVRAGLIGAALIFIFMIIYYSAIGLVADISLVMTILLLLAGLASFKATLTLPGIAGIILTIGMAVDGNILIYERIKEELRSGKTVMASVDAGFRKAFITIIDANLTTLFAAVFLFYYGTGPIRGFAVTLSIGILASVFCAVFVTRVLLRIFISKRKKLLFPAFKERS</sequence>
<dbReference type="Proteomes" id="UP000005273">
    <property type="component" value="Unassembled WGS sequence"/>
</dbReference>
<dbReference type="InterPro" id="IPR055344">
    <property type="entry name" value="SecD_SecF_C_bact"/>
</dbReference>
<comment type="caution">
    <text evidence="13">The sequence shown here is derived from an EMBL/GenBank/DDBJ whole genome shotgun (WGS) entry which is preliminary data.</text>
</comment>
<name>A0A0T5XBN8_9BACT</name>
<dbReference type="PANTHER" id="PTHR30081:SF1">
    <property type="entry name" value="PROTEIN TRANSLOCASE SUBUNIT SECD"/>
    <property type="match status" value="1"/>
</dbReference>
<comment type="subcellular location">
    <subcellularLocation>
        <location evidence="1 9">Cell membrane</location>
        <topology evidence="1 9">Multi-pass membrane protein</topology>
    </subcellularLocation>
</comment>
<dbReference type="Gene3D" id="1.20.1640.10">
    <property type="entry name" value="Multidrug efflux transporter AcrB transmembrane domain"/>
    <property type="match status" value="1"/>
</dbReference>
<dbReference type="Gene3D" id="3.30.1360.200">
    <property type="match status" value="1"/>
</dbReference>
<dbReference type="GO" id="GO:0065002">
    <property type="term" value="P:intracellular protein transmembrane transport"/>
    <property type="evidence" value="ECO:0007669"/>
    <property type="project" value="UniProtKB-UniRule"/>
</dbReference>
<dbReference type="InterPro" id="IPR054384">
    <property type="entry name" value="SecDF_P1_head"/>
</dbReference>
<reference evidence="14" key="1">
    <citation type="submission" date="2012-09" db="EMBL/GenBank/DDBJ databases">
        <authorList>
            <person name="Weinstock G."/>
            <person name="Sodergren E."/>
            <person name="Clifton S."/>
            <person name="Fulton L."/>
            <person name="Fulton B."/>
            <person name="Courtney L."/>
            <person name="Fronick C."/>
            <person name="Harrison M."/>
            <person name="Strong C."/>
            <person name="Farmer C."/>
            <person name="Delehaunty K."/>
            <person name="Markovic C."/>
            <person name="Hall O."/>
            <person name="Minx P."/>
            <person name="Tomlinson C."/>
            <person name="Mitreva M."/>
            <person name="Nelson J."/>
            <person name="Hou S."/>
            <person name="Wollam A."/>
            <person name="Pepin K.H."/>
            <person name="Johnson M."/>
            <person name="Bhonagiri V."/>
            <person name="Nash W.E."/>
            <person name="Suruliraj S."/>
            <person name="Warren W."/>
            <person name="Chinwalla A."/>
            <person name="Mardis E.R."/>
            <person name="Wilson R.K."/>
        </authorList>
    </citation>
    <scope>NUCLEOTIDE SEQUENCE [LARGE SCALE GENOMIC DNA]</scope>
    <source>
        <strain evidence="14">OS1</strain>
    </source>
</reference>
<evidence type="ECO:0000256" key="3">
    <source>
        <dbReference type="ARBA" id="ARBA00022475"/>
    </source>
</evidence>
<dbReference type="Pfam" id="PF21760">
    <property type="entry name" value="SecD_1st"/>
    <property type="match status" value="1"/>
</dbReference>
<accession>A0A0T5XBN8</accession>
<feature type="transmembrane region" description="Helical" evidence="9">
    <location>
        <begin position="20"/>
        <end position="37"/>
    </location>
</feature>
<dbReference type="Gene3D" id="3.30.70.3400">
    <property type="match status" value="1"/>
</dbReference>
<dbReference type="NCBIfam" id="TIGR00916">
    <property type="entry name" value="2A0604s01"/>
    <property type="match status" value="1"/>
</dbReference>
<keyword evidence="14" id="KW-1185">Reference proteome</keyword>
<evidence type="ECO:0000313" key="14">
    <source>
        <dbReference type="Proteomes" id="UP000005273"/>
    </source>
</evidence>
<evidence type="ECO:0000256" key="4">
    <source>
        <dbReference type="ARBA" id="ARBA00022692"/>
    </source>
</evidence>
<dbReference type="NCBIfam" id="TIGR01129">
    <property type="entry name" value="secD"/>
    <property type="match status" value="1"/>
</dbReference>
<gene>
    <name evidence="9" type="primary">secD</name>
    <name evidence="13" type="ORF">HMPREF1705_03025</name>
</gene>
<dbReference type="HAMAP" id="MF_01463_B">
    <property type="entry name" value="SecD_B"/>
    <property type="match status" value="1"/>
</dbReference>
<feature type="transmembrane region" description="Helical" evidence="9">
    <location>
        <begin position="435"/>
        <end position="459"/>
    </location>
</feature>
<keyword evidence="8 9" id="KW-0472">Membrane</keyword>
<dbReference type="GO" id="GO:0006605">
    <property type="term" value="P:protein targeting"/>
    <property type="evidence" value="ECO:0007669"/>
    <property type="project" value="UniProtKB-UniRule"/>
</dbReference>
<keyword evidence="3 9" id="KW-1003">Cell membrane</keyword>